<name>A0ABR4A5S5_9LECA</name>
<dbReference type="PANTHER" id="PTHR12787">
    <property type="entry name" value="RIBOSOMAL RNA-PROCESSING PROTEIN 8"/>
    <property type="match status" value="1"/>
</dbReference>
<evidence type="ECO:0000313" key="9">
    <source>
        <dbReference type="EMBL" id="KAL2040413.1"/>
    </source>
</evidence>
<reference evidence="9 10" key="1">
    <citation type="submission" date="2024-09" db="EMBL/GenBank/DDBJ databases">
        <title>Rethinking Asexuality: The Enigmatic Case of Functional Sexual Genes in Lepraria (Stereocaulaceae).</title>
        <authorList>
            <person name="Doellman M."/>
            <person name="Sun Y."/>
            <person name="Barcenas-Pena A."/>
            <person name="Lumbsch H.T."/>
            <person name="Grewe F."/>
        </authorList>
    </citation>
    <scope>NUCLEOTIDE SEQUENCE [LARGE SCALE GENOMIC DNA]</scope>
    <source>
        <strain evidence="9 10">Mercado 3170</strain>
    </source>
</reference>
<dbReference type="Gene3D" id="1.10.10.2150">
    <property type="entry name" value="Ribosomal RNA-processing protein 8, N-terminal domain"/>
    <property type="match status" value="1"/>
</dbReference>
<comment type="subcellular location">
    <subcellularLocation>
        <location evidence="1">Nucleus</location>
        <location evidence="1">Nucleolus</location>
    </subcellularLocation>
</comment>
<comment type="similarity">
    <text evidence="2">Belongs to the methyltransferase superfamily. RRP8 family.</text>
</comment>
<feature type="region of interest" description="Disordered" evidence="8">
    <location>
        <begin position="501"/>
        <end position="549"/>
    </location>
</feature>
<evidence type="ECO:0000313" key="10">
    <source>
        <dbReference type="Proteomes" id="UP001590950"/>
    </source>
</evidence>
<keyword evidence="5" id="KW-0808">Transferase</keyword>
<evidence type="ECO:0000256" key="7">
    <source>
        <dbReference type="ARBA" id="ARBA00023242"/>
    </source>
</evidence>
<keyword evidence="10" id="KW-1185">Reference proteome</keyword>
<comment type="caution">
    <text evidence="9">The sequence shown here is derived from an EMBL/GenBank/DDBJ whole genome shotgun (WGS) entry which is preliminary data.</text>
</comment>
<organism evidence="9 10">
    <name type="scientific">Stereocaulon virgatum</name>
    <dbReference type="NCBI Taxonomy" id="373712"/>
    <lineage>
        <taxon>Eukaryota</taxon>
        <taxon>Fungi</taxon>
        <taxon>Dikarya</taxon>
        <taxon>Ascomycota</taxon>
        <taxon>Pezizomycotina</taxon>
        <taxon>Lecanoromycetes</taxon>
        <taxon>OSLEUM clade</taxon>
        <taxon>Lecanoromycetidae</taxon>
        <taxon>Lecanorales</taxon>
        <taxon>Lecanorineae</taxon>
        <taxon>Stereocaulaceae</taxon>
        <taxon>Stereocaulon</taxon>
    </lineage>
</organism>
<feature type="compositionally biased region" description="Acidic residues" evidence="8">
    <location>
        <begin position="529"/>
        <end position="542"/>
    </location>
</feature>
<feature type="region of interest" description="Disordered" evidence="8">
    <location>
        <begin position="352"/>
        <end position="389"/>
    </location>
</feature>
<evidence type="ECO:0000256" key="2">
    <source>
        <dbReference type="ARBA" id="ARBA00006301"/>
    </source>
</evidence>
<dbReference type="Pfam" id="PF05148">
    <property type="entry name" value="Methyltransf_8"/>
    <property type="match status" value="1"/>
</dbReference>
<dbReference type="InterPro" id="IPR007823">
    <property type="entry name" value="RRP8"/>
</dbReference>
<feature type="compositionally biased region" description="Basic and acidic residues" evidence="8">
    <location>
        <begin position="173"/>
        <end position="191"/>
    </location>
</feature>
<feature type="compositionally biased region" description="Polar residues" evidence="8">
    <location>
        <begin position="196"/>
        <end position="247"/>
    </location>
</feature>
<dbReference type="SUPFAM" id="SSF53335">
    <property type="entry name" value="S-adenosyl-L-methionine-dependent methyltransferases"/>
    <property type="match status" value="1"/>
</dbReference>
<feature type="region of interest" description="Disordered" evidence="8">
    <location>
        <begin position="166"/>
        <end position="277"/>
    </location>
</feature>
<evidence type="ECO:0000256" key="3">
    <source>
        <dbReference type="ARBA" id="ARBA00022552"/>
    </source>
</evidence>
<gene>
    <name evidence="9" type="ORF">N7G274_006856</name>
</gene>
<dbReference type="Proteomes" id="UP001590950">
    <property type="component" value="Unassembled WGS sequence"/>
</dbReference>
<protein>
    <recommendedName>
        <fullName evidence="11">Ribosomal RNA-processing protein 8</fullName>
    </recommendedName>
</protein>
<evidence type="ECO:0000256" key="1">
    <source>
        <dbReference type="ARBA" id="ARBA00004604"/>
    </source>
</evidence>
<sequence>MFAVPGWSVSADTLKAQVDSKTAKLANGSKPAEKKNTNRNPRKRKRGHGSGNGVEVTADNLGDLWEQDIEEKVSNHGIAESPRKKSKQKKDGEKEEQGALDENSEVNGDTVEALLGGNGKTELKNEGEPAEKTSKKQKKAKKNLSVTLQANGQVNVAKILQLPVKNPTNFENGKTKYEQRKTEAAKKREQKALLQANGTPPSARSPPTTNMPMEMNTPVSKTSSNAPEPSITSANRQESQSPKSTIPHNVKAKASANPPTLHTTSKPPAPPQPATNLTPLQQRMAAKLTSARFRHLNQTLYTSPSHEAMRLFTDSPQAYTSYHAGFRAQVAIWPQNPVEGFIKDVKTRSSLSVPSQKKMWKEQKKGKKRKEQPSEISATNGDTVGEVKPLPRTKGTCTIADLGCGDAHLAASLDSSRKSLNLNLLSFDLAKGDTPNAHLITVADTSNLSAVGVRDGSVDIAICCLSLMGTNWVNVVDECSRIVRGGGEVWVAEIKSRFARPGQMKKKTGDGKIGDGIGKQKKKTKSEADNADEEDPTAIEETSDSKAPKDETHVSAFVEVFRKRGFNLKGEPDMDNKMFVRMRFVKALRSENEKGGSAKFGDGFRGKQAKTKFLEDEGEVDEGKVLKPCVYKIR</sequence>
<keyword evidence="4" id="KW-0489">Methyltransferase</keyword>
<evidence type="ECO:0000256" key="5">
    <source>
        <dbReference type="ARBA" id="ARBA00022679"/>
    </source>
</evidence>
<dbReference type="PANTHER" id="PTHR12787:SF0">
    <property type="entry name" value="RIBOSOMAL RNA-PROCESSING PROTEIN 8"/>
    <property type="match status" value="1"/>
</dbReference>
<keyword evidence="6" id="KW-0949">S-adenosyl-L-methionine</keyword>
<evidence type="ECO:0000256" key="6">
    <source>
        <dbReference type="ARBA" id="ARBA00022691"/>
    </source>
</evidence>
<dbReference type="Gene3D" id="3.40.50.150">
    <property type="entry name" value="Vaccinia Virus protein VP39"/>
    <property type="match status" value="1"/>
</dbReference>
<evidence type="ECO:0008006" key="11">
    <source>
        <dbReference type="Google" id="ProtNLM"/>
    </source>
</evidence>
<proteinExistence type="inferred from homology"/>
<evidence type="ECO:0000256" key="8">
    <source>
        <dbReference type="SAM" id="MobiDB-lite"/>
    </source>
</evidence>
<keyword evidence="3" id="KW-0698">rRNA processing</keyword>
<evidence type="ECO:0000256" key="4">
    <source>
        <dbReference type="ARBA" id="ARBA00022603"/>
    </source>
</evidence>
<feature type="region of interest" description="Disordered" evidence="8">
    <location>
        <begin position="20"/>
        <end position="148"/>
    </location>
</feature>
<accession>A0ABR4A5S5</accession>
<keyword evidence="7" id="KW-0539">Nucleus</keyword>
<feature type="compositionally biased region" description="Polar residues" evidence="8">
    <location>
        <begin position="257"/>
        <end position="266"/>
    </location>
</feature>
<dbReference type="EMBL" id="JBEFKJ010000021">
    <property type="protein sequence ID" value="KAL2040413.1"/>
    <property type="molecule type" value="Genomic_DNA"/>
</dbReference>
<dbReference type="InterPro" id="IPR042036">
    <property type="entry name" value="RRP8_N"/>
</dbReference>
<feature type="compositionally biased region" description="Basic and acidic residues" evidence="8">
    <location>
        <begin position="121"/>
        <end position="134"/>
    </location>
</feature>
<dbReference type="InterPro" id="IPR029063">
    <property type="entry name" value="SAM-dependent_MTases_sf"/>
</dbReference>